<dbReference type="PANTHER" id="PTHR35894:SF1">
    <property type="entry name" value="PHOSPHORIBULOKINASE _ URIDINE KINASE FAMILY"/>
    <property type="match status" value="1"/>
</dbReference>
<feature type="repeat" description="ANK" evidence="1">
    <location>
        <begin position="587"/>
        <end position="619"/>
    </location>
</feature>
<dbReference type="InterPro" id="IPR036770">
    <property type="entry name" value="Ankyrin_rpt-contain_sf"/>
</dbReference>
<dbReference type="Proteomes" id="UP000195667">
    <property type="component" value="Unassembled WGS sequence"/>
</dbReference>
<name>A0A1R4HD91_9GAMM</name>
<dbReference type="AlphaFoldDB" id="A0A1R4HD91"/>
<evidence type="ECO:0000313" key="2">
    <source>
        <dbReference type="EMBL" id="SJM94218.1"/>
    </source>
</evidence>
<dbReference type="OrthoDB" id="9780149at2"/>
<evidence type="ECO:0000313" key="3">
    <source>
        <dbReference type="Proteomes" id="UP000195667"/>
    </source>
</evidence>
<dbReference type="SMART" id="SM00248">
    <property type="entry name" value="ANK"/>
    <property type="match status" value="2"/>
</dbReference>
<dbReference type="RefSeq" id="WP_087144206.1">
    <property type="nucleotide sequence ID" value="NZ_FUKI01000127.1"/>
</dbReference>
<dbReference type="PANTHER" id="PTHR35894">
    <property type="entry name" value="GENERAL SECRETION PATHWAY PROTEIN A-RELATED"/>
    <property type="match status" value="1"/>
</dbReference>
<evidence type="ECO:0000256" key="1">
    <source>
        <dbReference type="PROSITE-ProRule" id="PRU00023"/>
    </source>
</evidence>
<dbReference type="SUPFAM" id="SSF48403">
    <property type="entry name" value="Ankyrin repeat"/>
    <property type="match status" value="1"/>
</dbReference>
<sequence length="633" mass="70506">MFIEYFGFKQNPFSVADASCFFYADLDKVNISEQMLRDVQNGVSPILLTGAVGAEKSALLQHFVTQLPANIQLITHFKSELNYAASVLTRIDKLAEIDGQVNSKLLLIIDNAHDIPDAELKLLLLLTKHHAEKTRAFQMLWCGVEGLDEKLRCIDAKKYTDYVFHYRFDSLNVLQIKQYIHFRLQRVGYFSADSGELFSPDAIKMIFTLSHGIPKTINSICGYALGLASLDGGDKISERHIQEAFKLHLMPPDEASASLVSQSEMGVVGEHTESNKKMTVRIQINKAPLKGVQSSQQLNKRQEYSAQVKTHKWFVTRLAIGLCFVAVAGFQYFQDPLVTLDNGQDNMKTVAYMPASIAGQADTIPIAPAAKITLSGDKTEILRQVTSVLAPTAENVIEKPNILRAASHHVARKLSPVITAKQRQVLPRVSVIEKNVIRHPENQKMIKPLPVIAMYSKEYSVAQAQVKHKTQSANAVQQKMTVVRAKTDQRPVEHAPKQFVLSKPNNFQASNFKSSQINTLKKLQAAHAVLDAQERAARDRAASRLHLDRLGVKFNSDSLVDAAEKGNLRVAKLLLSGGIPYNIKNRQGQTALMASAKNGHKQIINELLKESDHAGNKDSFNKKTIIIKPFKYQ</sequence>
<dbReference type="SUPFAM" id="SSF52540">
    <property type="entry name" value="P-loop containing nucleoside triphosphate hydrolases"/>
    <property type="match status" value="1"/>
</dbReference>
<proteinExistence type="predicted"/>
<dbReference type="Gene3D" id="1.25.40.20">
    <property type="entry name" value="Ankyrin repeat-containing domain"/>
    <property type="match status" value="1"/>
</dbReference>
<protein>
    <submittedName>
        <fullName evidence="2">Uncharacterized protein</fullName>
    </submittedName>
</protein>
<dbReference type="InterPro" id="IPR027417">
    <property type="entry name" value="P-loop_NTPase"/>
</dbReference>
<reference evidence="3" key="1">
    <citation type="submission" date="2017-02" db="EMBL/GenBank/DDBJ databases">
        <authorList>
            <person name="Daims H."/>
        </authorList>
    </citation>
    <scope>NUCLEOTIDE SEQUENCE [LARGE SCALE GENOMIC DNA]</scope>
</reference>
<keyword evidence="1" id="KW-0040">ANK repeat</keyword>
<dbReference type="PROSITE" id="PS50088">
    <property type="entry name" value="ANK_REPEAT"/>
    <property type="match status" value="1"/>
</dbReference>
<gene>
    <name evidence="2" type="ORF">CRENPOLYSF1_500005</name>
</gene>
<dbReference type="InterPro" id="IPR052026">
    <property type="entry name" value="ExeA_AAA_ATPase_DNA-bind"/>
</dbReference>
<dbReference type="Pfam" id="PF12796">
    <property type="entry name" value="Ank_2"/>
    <property type="match status" value="1"/>
</dbReference>
<dbReference type="InterPro" id="IPR002110">
    <property type="entry name" value="Ankyrin_rpt"/>
</dbReference>
<organism evidence="2 3">
    <name type="scientific">Crenothrix polyspora</name>
    <dbReference type="NCBI Taxonomy" id="360316"/>
    <lineage>
        <taxon>Bacteria</taxon>
        <taxon>Pseudomonadati</taxon>
        <taxon>Pseudomonadota</taxon>
        <taxon>Gammaproteobacteria</taxon>
        <taxon>Methylococcales</taxon>
        <taxon>Crenotrichaceae</taxon>
        <taxon>Crenothrix</taxon>
    </lineage>
</organism>
<keyword evidence="3" id="KW-1185">Reference proteome</keyword>
<dbReference type="EMBL" id="FUKI01000127">
    <property type="protein sequence ID" value="SJM94218.1"/>
    <property type="molecule type" value="Genomic_DNA"/>
</dbReference>
<accession>A0A1R4HD91</accession>